<dbReference type="InterPro" id="IPR041489">
    <property type="entry name" value="PDZ_6"/>
</dbReference>
<dbReference type="EMBL" id="PRLM01000006">
    <property type="protein sequence ID" value="RYC74527.1"/>
    <property type="molecule type" value="Genomic_DNA"/>
</dbReference>
<evidence type="ECO:0000256" key="2">
    <source>
        <dbReference type="ARBA" id="ARBA00004141"/>
    </source>
</evidence>
<keyword evidence="5 11" id="KW-0812">Transmembrane</keyword>
<dbReference type="InterPro" id="IPR001478">
    <property type="entry name" value="PDZ"/>
</dbReference>
<comment type="similarity">
    <text evidence="3">Belongs to the peptidase M50B family.</text>
</comment>
<dbReference type="EC" id="3.4.24.-" evidence="13"/>
<dbReference type="Pfam" id="PF02163">
    <property type="entry name" value="Peptidase_M50"/>
    <property type="match status" value="2"/>
</dbReference>
<comment type="cofactor">
    <cofactor evidence="1">
        <name>Zn(2+)</name>
        <dbReference type="ChEBI" id="CHEBI:29105"/>
    </cofactor>
</comment>
<dbReference type="InterPro" id="IPR004387">
    <property type="entry name" value="Pept_M50_Zn"/>
</dbReference>
<dbReference type="CDD" id="cd06163">
    <property type="entry name" value="S2P-M50_PDZ_RseP-like"/>
    <property type="match status" value="1"/>
</dbReference>
<reference evidence="13 14" key="2">
    <citation type="journal article" date="2020" name="Cell Rep.">
        <title>Acquisition and Adaptation of Ultra-small Parasitic Reduced Genome Bacteria to Mammalian Hosts.</title>
        <authorList>
            <person name="McLean J.S."/>
            <person name="Bor B."/>
            <person name="Kerns K.A."/>
            <person name="Liu Q."/>
            <person name="To T.T."/>
            <person name="Solden L."/>
            <person name="Hendrickson E.L."/>
            <person name="Wrighton K."/>
            <person name="Shi W."/>
            <person name="He X."/>
        </authorList>
    </citation>
    <scope>NUCLEOTIDE SEQUENCE [LARGE SCALE GENOMIC DNA]</scope>
    <source>
        <strain evidence="13 14">TM7_G3_2_Rum_HOT_351B</strain>
    </source>
</reference>
<dbReference type="GO" id="GO:0008237">
    <property type="term" value="F:metallopeptidase activity"/>
    <property type="evidence" value="ECO:0007669"/>
    <property type="project" value="UniProtKB-KW"/>
</dbReference>
<keyword evidence="8 11" id="KW-1133">Transmembrane helix</keyword>
<feature type="transmembrane region" description="Helical" evidence="11">
    <location>
        <begin position="363"/>
        <end position="382"/>
    </location>
</feature>
<reference evidence="13 14" key="1">
    <citation type="journal article" date="2018" name="bioRxiv">
        <title>Evidence of independent acquisition and adaption of ultra-small bacteria to human hosts across the highly diverse yet reduced genomes of the phylum Saccharibacteria.</title>
        <authorList>
            <person name="McLean J.S."/>
            <person name="Bor B."/>
            <person name="To T.T."/>
            <person name="Liu Q."/>
            <person name="Kearns K.A."/>
            <person name="Solden L.M."/>
            <person name="Wrighton K.C."/>
            <person name="He X."/>
            <person name="Shi W."/>
        </authorList>
    </citation>
    <scope>NUCLEOTIDE SEQUENCE [LARGE SCALE GENOMIC DNA]</scope>
    <source>
        <strain evidence="13 14">TM7_G3_2_Rum_HOT_351B</strain>
    </source>
</reference>
<proteinExistence type="inferred from homology"/>
<evidence type="ECO:0000259" key="12">
    <source>
        <dbReference type="PROSITE" id="PS50106"/>
    </source>
</evidence>
<keyword evidence="6 13" id="KW-0378">Hydrolase</keyword>
<feature type="domain" description="PDZ" evidence="12">
    <location>
        <begin position="174"/>
        <end position="223"/>
    </location>
</feature>
<dbReference type="SUPFAM" id="SSF50156">
    <property type="entry name" value="PDZ domain-like"/>
    <property type="match status" value="1"/>
</dbReference>
<name>A0ABY0FLA1_9BACT</name>
<evidence type="ECO:0000256" key="4">
    <source>
        <dbReference type="ARBA" id="ARBA00022670"/>
    </source>
</evidence>
<sequence>MDIFIGVVVGLLVLMFLVTAHEFGHFIAARRNGVNVLEFGIGFPPRAIAWIKDPKTGKWRRLPRKEWEKEKTTKVVYSNGERKAFAQKGMVFSLNWLPIGGFCQMDGESAADTRAGTFGKARFWAKTKILFAGVTMNWLIAIIVFTVLAWTGMPEFLDDQFKVASDTRIESVPVQITSVAEGSPADKAGIKVDDYILAVDGNAVAYSSDITDYNSARANEEVRYTIIRGVSEDCIKLPECKDETCDCNKNAEIVETVVTLNPADAEYLLGVTMSSSQSLSYATWSAPIVGIGLTAQLTGETFKGVGTMIGNLVSGTAQLFSSNSEVREEGQEVLNEVKDSVSGPVGIIGVLFPAFTSAGPTNLAFLAALISVSLACMNVLPIPALDGGRWLLIAIYKLRKKELTKEVEEKIVSRAFVVLLAIIFIVTILDIVRIVQ</sequence>
<gene>
    <name evidence="13" type="ORF">G3RUM_00684</name>
</gene>
<keyword evidence="10 11" id="KW-0472">Membrane</keyword>
<dbReference type="PANTHER" id="PTHR42837:SF2">
    <property type="entry name" value="MEMBRANE METALLOPROTEASE ARASP2, CHLOROPLASTIC-RELATED"/>
    <property type="match status" value="1"/>
</dbReference>
<evidence type="ECO:0000256" key="9">
    <source>
        <dbReference type="ARBA" id="ARBA00023049"/>
    </source>
</evidence>
<dbReference type="Proteomes" id="UP001191019">
    <property type="component" value="Unassembled WGS sequence"/>
</dbReference>
<dbReference type="InterPro" id="IPR008915">
    <property type="entry name" value="Peptidase_M50"/>
</dbReference>
<dbReference type="Pfam" id="PF17820">
    <property type="entry name" value="PDZ_6"/>
    <property type="match status" value="1"/>
</dbReference>
<keyword evidence="14" id="KW-1185">Reference proteome</keyword>
<organism evidence="13 14">
    <name type="scientific">Candidatus Nanosyncoccus alces</name>
    <dbReference type="NCBI Taxonomy" id="2171997"/>
    <lineage>
        <taxon>Bacteria</taxon>
        <taxon>Candidatus Saccharimonadota</taxon>
        <taxon>Candidatus Nanosyncoccalia</taxon>
        <taxon>Candidatus Nanosyncoccales</taxon>
        <taxon>Candidatus Nanosyncoccaceae</taxon>
        <taxon>Candidatus Nanosyncoccus</taxon>
    </lineage>
</organism>
<feature type="transmembrane region" description="Helical" evidence="11">
    <location>
        <begin position="129"/>
        <end position="150"/>
    </location>
</feature>
<evidence type="ECO:0000313" key="13">
    <source>
        <dbReference type="EMBL" id="RYC74527.1"/>
    </source>
</evidence>
<accession>A0ABY0FLA1</accession>
<dbReference type="InterPro" id="IPR036034">
    <property type="entry name" value="PDZ_sf"/>
</dbReference>
<dbReference type="SMART" id="SM00228">
    <property type="entry name" value="PDZ"/>
    <property type="match status" value="1"/>
</dbReference>
<evidence type="ECO:0000256" key="10">
    <source>
        <dbReference type="ARBA" id="ARBA00023136"/>
    </source>
</evidence>
<evidence type="ECO:0000256" key="1">
    <source>
        <dbReference type="ARBA" id="ARBA00001947"/>
    </source>
</evidence>
<keyword evidence="7" id="KW-0862">Zinc</keyword>
<dbReference type="Gene3D" id="2.30.42.10">
    <property type="match status" value="1"/>
</dbReference>
<evidence type="ECO:0000256" key="7">
    <source>
        <dbReference type="ARBA" id="ARBA00022833"/>
    </source>
</evidence>
<keyword evidence="9 13" id="KW-0482">Metalloprotease</keyword>
<feature type="transmembrane region" description="Helical" evidence="11">
    <location>
        <begin position="411"/>
        <end position="432"/>
    </location>
</feature>
<evidence type="ECO:0000256" key="8">
    <source>
        <dbReference type="ARBA" id="ARBA00022989"/>
    </source>
</evidence>
<evidence type="ECO:0000313" key="14">
    <source>
        <dbReference type="Proteomes" id="UP001191019"/>
    </source>
</evidence>
<comment type="caution">
    <text evidence="13">The sequence shown here is derived from an EMBL/GenBank/DDBJ whole genome shotgun (WGS) entry which is preliminary data.</text>
</comment>
<dbReference type="PANTHER" id="PTHR42837">
    <property type="entry name" value="REGULATOR OF SIGMA-E PROTEASE RSEP"/>
    <property type="match status" value="1"/>
</dbReference>
<dbReference type="RefSeq" id="WP_129735381.1">
    <property type="nucleotide sequence ID" value="NZ_PRLM01000006.1"/>
</dbReference>
<evidence type="ECO:0000256" key="11">
    <source>
        <dbReference type="SAM" id="Phobius"/>
    </source>
</evidence>
<evidence type="ECO:0000256" key="6">
    <source>
        <dbReference type="ARBA" id="ARBA00022801"/>
    </source>
</evidence>
<evidence type="ECO:0000256" key="3">
    <source>
        <dbReference type="ARBA" id="ARBA00007931"/>
    </source>
</evidence>
<protein>
    <submittedName>
        <fullName evidence="13">Zinc metalloprotease</fullName>
        <ecNumber evidence="13">3.4.24.-</ecNumber>
    </submittedName>
</protein>
<evidence type="ECO:0000256" key="5">
    <source>
        <dbReference type="ARBA" id="ARBA00022692"/>
    </source>
</evidence>
<keyword evidence="4" id="KW-0645">Protease</keyword>
<dbReference type="PROSITE" id="PS50106">
    <property type="entry name" value="PDZ"/>
    <property type="match status" value="1"/>
</dbReference>
<comment type="subcellular location">
    <subcellularLocation>
        <location evidence="2">Membrane</location>
        <topology evidence="2">Multi-pass membrane protein</topology>
    </subcellularLocation>
</comment>